<dbReference type="PANTHER" id="PTHR47027">
    <property type="entry name" value="REVERSE TRANSCRIPTASE DOMAIN-CONTAINING PROTEIN"/>
    <property type="match status" value="1"/>
</dbReference>
<sequence length="559" mass="63832">MKTSTSEGKHRIKRTAKMQLNDLDFSDNLPLLPHTQQQMQEKTTSGAAAEAEVALKIHKGKSKNLQYNSTCNNPITLDGYHLEDVKTFTYVVGSMIDEHGGSDADVKARIGKARVAYLQLKNISNSKQLSTNTKNGLTQLNPYFQFIPQNDNLHTKIYDYSKGFDEDHFTYELQYPIPIYETLIKKITIRKNGLLALDSISDDNLPSHYPVNTSITNQRLQDFDGRYLSIFSSVNNGKCGRISVTEIDLLSPSKLPCVERMQIDRLIKFIHLSYIEESELKAQYIVHILWENMTNAYLINEKANTYGMIIISNGIRSYAFMQYIKIEWNENDVAENLALPPESGIFMRPFGGYQLPRSSQAVEPNIWLTETNIALHGEWLVPLYKSENIAKINVKNLSAVASEFVTSLTSVCEGSLHSHKSNNETPSDTVVIKNVNIDNRSEEPIDRTQSFKRALESFENYDLNVSSNDYSYGMTENVPKAAWNILRDETEFSGVDPIDQNEVNILPENETVDNFYHESNQFVVDNKEYTPTDRITTQTHYPLGRYDGDEERQEIHERE</sequence>
<dbReference type="EMBL" id="UZAL01027279">
    <property type="protein sequence ID" value="VDP31032.1"/>
    <property type="molecule type" value="Genomic_DNA"/>
</dbReference>
<gene>
    <name evidence="3" type="ORF">SMTD_LOCUS5907</name>
</gene>
<evidence type="ECO:0000313" key="3">
    <source>
        <dbReference type="EMBL" id="VDP31032.1"/>
    </source>
</evidence>
<keyword evidence="4" id="KW-1185">Reference proteome</keyword>
<reference evidence="3 4" key="1">
    <citation type="submission" date="2018-11" db="EMBL/GenBank/DDBJ databases">
        <authorList>
            <consortium name="Pathogen Informatics"/>
        </authorList>
    </citation>
    <scope>NUCLEOTIDE SEQUENCE [LARGE SCALE GENOMIC DNA]</scope>
    <source>
        <strain>Denwood</strain>
        <strain evidence="4">Zambia</strain>
    </source>
</reference>
<dbReference type="GO" id="GO:0007160">
    <property type="term" value="P:cell-matrix adhesion"/>
    <property type="evidence" value="ECO:0007669"/>
    <property type="project" value="InterPro"/>
</dbReference>
<dbReference type="STRING" id="31246.A0A183NUX1"/>
<dbReference type="PANTHER" id="PTHR47027:SF25">
    <property type="entry name" value="REVERSE TRANSCRIPTASE DOMAIN-CONTAINING PROTEIN"/>
    <property type="match status" value="1"/>
</dbReference>
<dbReference type="InterPro" id="IPR003886">
    <property type="entry name" value="NIDO_dom"/>
</dbReference>
<feature type="domain" description="NIDO" evidence="2">
    <location>
        <begin position="186"/>
        <end position="379"/>
    </location>
</feature>
<name>A0A183NUX1_9TREM</name>
<evidence type="ECO:0000256" key="1">
    <source>
        <dbReference type="SAM" id="MobiDB-lite"/>
    </source>
</evidence>
<accession>A0A183NUX1</accession>
<proteinExistence type="predicted"/>
<evidence type="ECO:0000313" key="4">
    <source>
        <dbReference type="Proteomes" id="UP000269396"/>
    </source>
</evidence>
<feature type="region of interest" description="Disordered" evidence="1">
    <location>
        <begin position="538"/>
        <end position="559"/>
    </location>
</feature>
<evidence type="ECO:0000259" key="2">
    <source>
        <dbReference type="Pfam" id="PF06119"/>
    </source>
</evidence>
<organism evidence="3 4">
    <name type="scientific">Schistosoma mattheei</name>
    <dbReference type="NCBI Taxonomy" id="31246"/>
    <lineage>
        <taxon>Eukaryota</taxon>
        <taxon>Metazoa</taxon>
        <taxon>Spiralia</taxon>
        <taxon>Lophotrochozoa</taxon>
        <taxon>Platyhelminthes</taxon>
        <taxon>Trematoda</taxon>
        <taxon>Digenea</taxon>
        <taxon>Strigeidida</taxon>
        <taxon>Schistosomatoidea</taxon>
        <taxon>Schistosomatidae</taxon>
        <taxon>Schistosoma</taxon>
    </lineage>
</organism>
<protein>
    <recommendedName>
        <fullName evidence="2">NIDO domain-containing protein</fullName>
    </recommendedName>
</protein>
<dbReference type="AlphaFoldDB" id="A0A183NUX1"/>
<dbReference type="Pfam" id="PF06119">
    <property type="entry name" value="NIDO"/>
    <property type="match status" value="1"/>
</dbReference>
<dbReference type="Proteomes" id="UP000269396">
    <property type="component" value="Unassembled WGS sequence"/>
</dbReference>